<evidence type="ECO:0000256" key="6">
    <source>
        <dbReference type="ARBA" id="ARBA00023033"/>
    </source>
</evidence>
<evidence type="ECO:0000256" key="3">
    <source>
        <dbReference type="ARBA" id="ARBA00022723"/>
    </source>
</evidence>
<dbReference type="PANTHER" id="PTHR46206:SF7">
    <property type="entry name" value="P450, PUTATIVE (EUROFUNG)-RELATED"/>
    <property type="match status" value="1"/>
</dbReference>
<comment type="cofactor">
    <cofactor evidence="1 7">
        <name>heme</name>
        <dbReference type="ChEBI" id="CHEBI:30413"/>
    </cofactor>
</comment>
<dbReference type="GO" id="GO:0016705">
    <property type="term" value="F:oxidoreductase activity, acting on paired donors, with incorporation or reduction of molecular oxygen"/>
    <property type="evidence" value="ECO:0007669"/>
    <property type="project" value="InterPro"/>
</dbReference>
<feature type="binding site" description="axial binding residue" evidence="7">
    <location>
        <position position="533"/>
    </location>
    <ligand>
        <name>heme</name>
        <dbReference type="ChEBI" id="CHEBI:30413"/>
    </ligand>
    <ligandPart>
        <name>Fe</name>
        <dbReference type="ChEBI" id="CHEBI:18248"/>
    </ligandPart>
</feature>
<dbReference type="CDD" id="cd11041">
    <property type="entry name" value="CYP503A1-like"/>
    <property type="match status" value="1"/>
</dbReference>
<dbReference type="PRINTS" id="PR00465">
    <property type="entry name" value="EP450IV"/>
</dbReference>
<gene>
    <name evidence="8" type="ORF">N8I77_007312</name>
</gene>
<dbReference type="PANTHER" id="PTHR46206">
    <property type="entry name" value="CYTOCHROME P450"/>
    <property type="match status" value="1"/>
</dbReference>
<dbReference type="GO" id="GO:0004497">
    <property type="term" value="F:monooxygenase activity"/>
    <property type="evidence" value="ECO:0007669"/>
    <property type="project" value="UniProtKB-KW"/>
</dbReference>
<keyword evidence="9" id="KW-1185">Reference proteome</keyword>
<accession>A0AAD9W1S1</accession>
<dbReference type="GO" id="GO:0020037">
    <property type="term" value="F:heme binding"/>
    <property type="evidence" value="ECO:0007669"/>
    <property type="project" value="InterPro"/>
</dbReference>
<evidence type="ECO:0000313" key="8">
    <source>
        <dbReference type="EMBL" id="KAK2604374.1"/>
    </source>
</evidence>
<dbReference type="Pfam" id="PF00067">
    <property type="entry name" value="p450"/>
    <property type="match status" value="1"/>
</dbReference>
<evidence type="ECO:0000256" key="5">
    <source>
        <dbReference type="ARBA" id="ARBA00023004"/>
    </source>
</evidence>
<dbReference type="Proteomes" id="UP001265746">
    <property type="component" value="Unassembled WGS sequence"/>
</dbReference>
<dbReference type="InterPro" id="IPR001128">
    <property type="entry name" value="Cyt_P450"/>
</dbReference>
<keyword evidence="5 7" id="KW-0408">Iron</keyword>
<keyword evidence="6" id="KW-0503">Monooxygenase</keyword>
<reference evidence="8" key="1">
    <citation type="submission" date="2023-06" db="EMBL/GenBank/DDBJ databases">
        <authorList>
            <person name="Noh H."/>
        </authorList>
    </citation>
    <scope>NUCLEOTIDE SEQUENCE</scope>
    <source>
        <strain evidence="8">DUCC20226</strain>
    </source>
</reference>
<comment type="caution">
    <text evidence="8">The sequence shown here is derived from an EMBL/GenBank/DDBJ whole genome shotgun (WGS) entry which is preliminary data.</text>
</comment>
<protein>
    <submittedName>
        <fullName evidence="8">Uncharacterized protein</fullName>
    </submittedName>
</protein>
<evidence type="ECO:0000313" key="9">
    <source>
        <dbReference type="Proteomes" id="UP001265746"/>
    </source>
</evidence>
<dbReference type="GO" id="GO:0005506">
    <property type="term" value="F:iron ion binding"/>
    <property type="evidence" value="ECO:0007669"/>
    <property type="project" value="InterPro"/>
</dbReference>
<dbReference type="PRINTS" id="PR00385">
    <property type="entry name" value="P450"/>
</dbReference>
<comment type="similarity">
    <text evidence="2">Belongs to the cytochrome P450 family.</text>
</comment>
<sequence length="598" mass="67019">MRAISSSIKYFTNSPQMILSVLAVSIVFLSLRLLNRKSQLSRIPAVGNATSKEARRKEFLSGKARDLYIEGYKKEDSIFLQFKDSAFRIMTARRKMSKPHRVVTNKLINSAESECVAVSPAFLKHLKKLPEDVLSFNEAVEEVKGKPLASTSDANLISIKALQTRYTNITSNVPTIPHTLKTSLNPALCESSRDRGNSNSFLIMSARLNPIILGEVKDATQTEFPQSANWSEVRISSKLVRIVAKTSGRIFVGPDLCRDEVYLDAAVNYTLDMTAAIQAVGFISPWLRPFLALRAPQVKKLHHRFKQADDFLRPVVIARRQAAHNDLDEMNKPDDMLQWLMDSQDKFGQQNDRAISKYQLSLTFAAIHTTTAVLTNAFYNLAAIPDLISTLREEVEEILASTRGMITATAVQRMVKLDSFLKEIMRFYPQSAKAFVAAFQRKVMKPVTLPNGQVIPAGVIVEVPSHAINYDETIYTNPETFDALRFYKIRTEKEAALRGKMSSEEAFTEAATNNQFASVGDTSLAFGYGRNACPGRFFAANEIKMILATTLLKYDLKMPDGCPERYKNLSFGSQSVPDPSKSIMMKLRKQTRIDIPQN</sequence>
<evidence type="ECO:0000256" key="1">
    <source>
        <dbReference type="ARBA" id="ARBA00001971"/>
    </source>
</evidence>
<name>A0AAD9W1S1_PHOAM</name>
<keyword evidence="4" id="KW-0560">Oxidoreductase</keyword>
<keyword evidence="3 7" id="KW-0479">Metal-binding</keyword>
<dbReference type="AlphaFoldDB" id="A0AAD9W1S1"/>
<organism evidence="8 9">
    <name type="scientific">Phomopsis amygdali</name>
    <name type="common">Fusicoccum amygdali</name>
    <dbReference type="NCBI Taxonomy" id="1214568"/>
    <lineage>
        <taxon>Eukaryota</taxon>
        <taxon>Fungi</taxon>
        <taxon>Dikarya</taxon>
        <taxon>Ascomycota</taxon>
        <taxon>Pezizomycotina</taxon>
        <taxon>Sordariomycetes</taxon>
        <taxon>Sordariomycetidae</taxon>
        <taxon>Diaporthales</taxon>
        <taxon>Diaporthaceae</taxon>
        <taxon>Diaporthe</taxon>
    </lineage>
</organism>
<evidence type="ECO:0000256" key="2">
    <source>
        <dbReference type="ARBA" id="ARBA00010617"/>
    </source>
</evidence>
<keyword evidence="7" id="KW-0349">Heme</keyword>
<evidence type="ECO:0000256" key="7">
    <source>
        <dbReference type="PIRSR" id="PIRSR602403-1"/>
    </source>
</evidence>
<dbReference type="Gene3D" id="1.10.630.10">
    <property type="entry name" value="Cytochrome P450"/>
    <property type="match status" value="1"/>
</dbReference>
<dbReference type="InterPro" id="IPR002403">
    <property type="entry name" value="Cyt_P450_E_grp-IV"/>
</dbReference>
<dbReference type="InterPro" id="IPR036396">
    <property type="entry name" value="Cyt_P450_sf"/>
</dbReference>
<dbReference type="SUPFAM" id="SSF48264">
    <property type="entry name" value="Cytochrome P450"/>
    <property type="match status" value="1"/>
</dbReference>
<evidence type="ECO:0000256" key="4">
    <source>
        <dbReference type="ARBA" id="ARBA00023002"/>
    </source>
</evidence>
<proteinExistence type="inferred from homology"/>
<dbReference type="EMBL" id="JAUJFL010000004">
    <property type="protein sequence ID" value="KAK2604374.1"/>
    <property type="molecule type" value="Genomic_DNA"/>
</dbReference>